<sequence length="50" mass="5895">MNIENPKVISEPYGVRITNESYQERVRIRDDEPAEYRWQTSSQGIKNPEA</sequence>
<dbReference type="AlphaFoldDB" id="A0AAE3XU32"/>
<comment type="caution">
    <text evidence="1">The sequence shown here is derived from an EMBL/GenBank/DDBJ whole genome shotgun (WGS) entry which is preliminary data.</text>
</comment>
<evidence type="ECO:0000313" key="1">
    <source>
        <dbReference type="EMBL" id="MDR6242108.1"/>
    </source>
</evidence>
<protein>
    <submittedName>
        <fullName evidence="1">Uncharacterized protein</fullName>
    </submittedName>
</protein>
<dbReference type="EMBL" id="JAVDQD010000023">
    <property type="protein sequence ID" value="MDR6242108.1"/>
    <property type="molecule type" value="Genomic_DNA"/>
</dbReference>
<keyword evidence="2" id="KW-1185">Reference proteome</keyword>
<evidence type="ECO:0000313" key="2">
    <source>
        <dbReference type="Proteomes" id="UP001185092"/>
    </source>
</evidence>
<accession>A0AAE3XU32</accession>
<dbReference type="RefSeq" id="WP_309943496.1">
    <property type="nucleotide sequence ID" value="NZ_AP025311.1"/>
</dbReference>
<dbReference type="Proteomes" id="UP001185092">
    <property type="component" value="Unassembled WGS sequence"/>
</dbReference>
<reference evidence="1" key="1">
    <citation type="submission" date="2023-07" db="EMBL/GenBank/DDBJ databases">
        <title>Genomic Encyclopedia of Type Strains, Phase IV (KMG-IV): sequencing the most valuable type-strain genomes for metagenomic binning, comparative biology and taxonomic classification.</title>
        <authorList>
            <person name="Goeker M."/>
        </authorList>
    </citation>
    <scope>NUCLEOTIDE SEQUENCE</scope>
    <source>
        <strain evidence="1">DSM 26174</strain>
    </source>
</reference>
<name>A0AAE3XU32_9BACT</name>
<organism evidence="1 2">
    <name type="scientific">Aureibacter tunicatorum</name>
    <dbReference type="NCBI Taxonomy" id="866807"/>
    <lineage>
        <taxon>Bacteria</taxon>
        <taxon>Pseudomonadati</taxon>
        <taxon>Bacteroidota</taxon>
        <taxon>Cytophagia</taxon>
        <taxon>Cytophagales</taxon>
        <taxon>Persicobacteraceae</taxon>
        <taxon>Aureibacter</taxon>
    </lineage>
</organism>
<proteinExistence type="predicted"/>
<gene>
    <name evidence="1" type="ORF">HNQ88_005205</name>
</gene>